<dbReference type="EMBL" id="BGZK01000054">
    <property type="protein sequence ID" value="GBP12957.1"/>
    <property type="molecule type" value="Genomic_DNA"/>
</dbReference>
<evidence type="ECO:0000313" key="1">
    <source>
        <dbReference type="EMBL" id="GBP12957.1"/>
    </source>
</evidence>
<evidence type="ECO:0000313" key="2">
    <source>
        <dbReference type="Proteomes" id="UP000299102"/>
    </source>
</evidence>
<sequence length="91" mass="9780">MLKAYHQQGVLNPLGVLASCQAEVSRGRDNSLLGAVGRRHVTLDHTTSSCVFVLVNRSSVLFLVELSSSTFQRDGAGTRKFADGFIAVLSD</sequence>
<accession>A0A4C1THQ0</accession>
<keyword evidence="2" id="KW-1185">Reference proteome</keyword>
<name>A0A4C1THQ0_EUMVA</name>
<comment type="caution">
    <text evidence="1">The sequence shown here is derived from an EMBL/GenBank/DDBJ whole genome shotgun (WGS) entry which is preliminary data.</text>
</comment>
<dbReference type="PROSITE" id="PS51257">
    <property type="entry name" value="PROKAR_LIPOPROTEIN"/>
    <property type="match status" value="1"/>
</dbReference>
<reference evidence="1 2" key="1">
    <citation type="journal article" date="2019" name="Commun. Biol.">
        <title>The bagworm genome reveals a unique fibroin gene that provides high tensile strength.</title>
        <authorList>
            <person name="Kono N."/>
            <person name="Nakamura H."/>
            <person name="Ohtoshi R."/>
            <person name="Tomita M."/>
            <person name="Numata K."/>
            <person name="Arakawa K."/>
        </authorList>
    </citation>
    <scope>NUCLEOTIDE SEQUENCE [LARGE SCALE GENOMIC DNA]</scope>
</reference>
<gene>
    <name evidence="1" type="ORF">EVAR_79299_1</name>
</gene>
<proteinExistence type="predicted"/>
<protein>
    <submittedName>
        <fullName evidence="1">Uncharacterized protein</fullName>
    </submittedName>
</protein>
<organism evidence="1 2">
    <name type="scientific">Eumeta variegata</name>
    <name type="common">Bagworm moth</name>
    <name type="synonym">Eumeta japonica</name>
    <dbReference type="NCBI Taxonomy" id="151549"/>
    <lineage>
        <taxon>Eukaryota</taxon>
        <taxon>Metazoa</taxon>
        <taxon>Ecdysozoa</taxon>
        <taxon>Arthropoda</taxon>
        <taxon>Hexapoda</taxon>
        <taxon>Insecta</taxon>
        <taxon>Pterygota</taxon>
        <taxon>Neoptera</taxon>
        <taxon>Endopterygota</taxon>
        <taxon>Lepidoptera</taxon>
        <taxon>Glossata</taxon>
        <taxon>Ditrysia</taxon>
        <taxon>Tineoidea</taxon>
        <taxon>Psychidae</taxon>
        <taxon>Oiketicinae</taxon>
        <taxon>Eumeta</taxon>
    </lineage>
</organism>
<dbReference type="Proteomes" id="UP000299102">
    <property type="component" value="Unassembled WGS sequence"/>
</dbReference>
<dbReference type="AlphaFoldDB" id="A0A4C1THQ0"/>